<dbReference type="CDD" id="cd13891">
    <property type="entry name" value="CuRO_3_CotA_like"/>
    <property type="match status" value="1"/>
</dbReference>
<dbReference type="RefSeq" id="WP_348267025.1">
    <property type="nucleotide sequence ID" value="NZ_CP121194.1"/>
</dbReference>
<accession>A0AAU7D5W6</accession>
<dbReference type="InterPro" id="IPR011707">
    <property type="entry name" value="Cu-oxidase-like_N"/>
</dbReference>
<accession>A0AAU7CX65</accession>
<dbReference type="InterPro" id="IPR001117">
    <property type="entry name" value="Cu-oxidase_2nd"/>
</dbReference>
<sequence length="540" mass="60893">MTITRRKFLEHAGVFASGLLLTEPVSAMAHRDTAMSNAVLGPGELTPFVDALPLQPIAKSMGTRVNPEHPSEQIPYYKIAMREMHVKVHRDLPATRVWGFNDSSPGPVFETRSGEPLLVEWANELPLKHFLPIDYTLPGAEKSVPEVRSVVHLHGGRTPPDSDGYPEDWYVPGKSAVNFYPNQQDAATLFYHDHAMGINRLNVYAGLQGMFLIRDAVEDALNLPSGKYEVPLVIYDRFLRKDGQLEYPVSAIPGKPWVPEVFGNVVLVNGKAMPYLEVEPRKYRLRILNGSNARFYRLSFDNGHEFHMIGSDQGLLESPLTLRRLQLAPAERADVVVDFSKCAGKRMQLVSDSLQVMQFRVAAQGGADTSALPMKLRAVERIKETTAVKTRLLTLDEHLNLADQSMDMMLNNTPWHMPVTEKPVIDTTEIWEFVNLTEDTHPIHLHLVRFQILDRQRIDTNAFFDNRTVSFMGSVEPAKGSEAGWKDTVRADPGTLTRIIVPFKGYAGRYVWHCHLLEHEDNEMMRPYEILAAEPQKAGK</sequence>
<dbReference type="PROSITE" id="PS51318">
    <property type="entry name" value="TAT"/>
    <property type="match status" value="1"/>
</dbReference>
<evidence type="ECO:0000259" key="1">
    <source>
        <dbReference type="Pfam" id="PF00394"/>
    </source>
</evidence>
<dbReference type="SUPFAM" id="SSF49503">
    <property type="entry name" value="Cupredoxins"/>
    <property type="match status" value="3"/>
</dbReference>
<dbReference type="Pfam" id="PF07731">
    <property type="entry name" value="Cu-oxidase_2"/>
    <property type="match status" value="1"/>
</dbReference>
<dbReference type="AlphaFoldDB" id="A0AAU7CX65"/>
<feature type="domain" description="Plastocyanin-like" evidence="3">
    <location>
        <begin position="150"/>
        <end position="216"/>
    </location>
</feature>
<dbReference type="CDD" id="cd13868">
    <property type="entry name" value="CuRO_2_CotA_like"/>
    <property type="match status" value="1"/>
</dbReference>
<feature type="domain" description="Plastocyanin-like" evidence="2">
    <location>
        <begin position="411"/>
        <end position="529"/>
    </location>
</feature>
<proteinExistence type="predicted"/>
<evidence type="ECO:0000259" key="3">
    <source>
        <dbReference type="Pfam" id="PF07732"/>
    </source>
</evidence>
<dbReference type="EMBL" id="CP121195">
    <property type="protein sequence ID" value="XBH12801.1"/>
    <property type="molecule type" value="Genomic_DNA"/>
</dbReference>
<gene>
    <name evidence="4" type="ORF">P4G45_13615</name>
    <name evidence="5" type="ORF">P8936_14030</name>
</gene>
<dbReference type="GO" id="GO:0016491">
    <property type="term" value="F:oxidoreductase activity"/>
    <property type="evidence" value="ECO:0007669"/>
    <property type="project" value="InterPro"/>
</dbReference>
<dbReference type="EMBL" id="CP121194">
    <property type="protein sequence ID" value="XBH09515.1"/>
    <property type="molecule type" value="Genomic_DNA"/>
</dbReference>
<dbReference type="InterPro" id="IPR045087">
    <property type="entry name" value="Cu-oxidase_fam"/>
</dbReference>
<name>A0AAU7CX65_9BACT</name>
<dbReference type="InterPro" id="IPR006311">
    <property type="entry name" value="TAT_signal"/>
</dbReference>
<dbReference type="Pfam" id="PF07732">
    <property type="entry name" value="Cu-oxidase_3"/>
    <property type="match status" value="1"/>
</dbReference>
<feature type="domain" description="Plastocyanin-like" evidence="1">
    <location>
        <begin position="266"/>
        <end position="341"/>
    </location>
</feature>
<organism evidence="4">
    <name type="scientific">Edaphobacter paludis</name>
    <dbReference type="NCBI Taxonomy" id="3035702"/>
    <lineage>
        <taxon>Bacteria</taxon>
        <taxon>Pseudomonadati</taxon>
        <taxon>Acidobacteriota</taxon>
        <taxon>Terriglobia</taxon>
        <taxon>Terriglobales</taxon>
        <taxon>Acidobacteriaceae</taxon>
        <taxon>Edaphobacter</taxon>
    </lineage>
</organism>
<evidence type="ECO:0000259" key="2">
    <source>
        <dbReference type="Pfam" id="PF07731"/>
    </source>
</evidence>
<dbReference type="Gene3D" id="2.60.40.420">
    <property type="entry name" value="Cupredoxins - blue copper proteins"/>
    <property type="match status" value="3"/>
</dbReference>
<dbReference type="InterPro" id="IPR011706">
    <property type="entry name" value="Cu-oxidase_C"/>
</dbReference>
<protein>
    <submittedName>
        <fullName evidence="4">Multicopper oxidase</fullName>
    </submittedName>
</protein>
<dbReference type="InterPro" id="IPR008972">
    <property type="entry name" value="Cupredoxin"/>
</dbReference>
<dbReference type="KEGG" id="epl:P4G45_13615"/>
<dbReference type="PANTHER" id="PTHR48267:SF1">
    <property type="entry name" value="BILIRUBIN OXIDASE"/>
    <property type="match status" value="1"/>
</dbReference>
<reference evidence="4" key="1">
    <citation type="submission" date="2023-03" db="EMBL/GenBank/DDBJ databases">
        <title>Edaphobacter sp.</title>
        <authorList>
            <person name="Huber K.J."/>
            <person name="Papendorf J."/>
            <person name="Pilke C."/>
            <person name="Bunk B."/>
            <person name="Sproeer C."/>
            <person name="Pester M."/>
        </authorList>
    </citation>
    <scope>NUCLEOTIDE SEQUENCE</scope>
    <source>
        <strain evidence="4">DSM 109919</strain>
        <strain evidence="5">DSM 109920</strain>
    </source>
</reference>
<dbReference type="CDD" id="cd13844">
    <property type="entry name" value="CuRO_1_BOD_CotA_like"/>
    <property type="match status" value="1"/>
</dbReference>
<dbReference type="GO" id="GO:0005507">
    <property type="term" value="F:copper ion binding"/>
    <property type="evidence" value="ECO:0007669"/>
    <property type="project" value="InterPro"/>
</dbReference>
<evidence type="ECO:0000313" key="4">
    <source>
        <dbReference type="EMBL" id="XBH09515.1"/>
    </source>
</evidence>
<evidence type="ECO:0000313" key="5">
    <source>
        <dbReference type="EMBL" id="XBH12801.1"/>
    </source>
</evidence>
<dbReference type="PANTHER" id="PTHR48267">
    <property type="entry name" value="CUPREDOXIN SUPERFAMILY PROTEIN"/>
    <property type="match status" value="1"/>
</dbReference>
<dbReference type="Pfam" id="PF00394">
    <property type="entry name" value="Cu-oxidase"/>
    <property type="match status" value="1"/>
</dbReference>